<sequence>METTGGIEIDTTNSVSSDTEILKKRKHYFPKPPNPEILKRHGQSQWDKVEENWEEEERAEYEHDPEADDNEENDENDEDDEKDEEDKATTNSREYKRYATTVSENEPTSGQSHSISRPVSRPVSRSVSHPVSRNASRAASHLLTRPPTRPVSPALPVPVPSTTDQSEQSTSKVRKSKANSEKSTKDPTKLSFYTPQAKKVITGSQMFMHRAMVLEGPFLTMENHETLLFDCLTHSIKERGEKGLHVEEGYIEEHKEDIITF</sequence>
<protein>
    <submittedName>
        <fullName evidence="1">Uncharacterized protein</fullName>
    </submittedName>
</protein>
<dbReference type="EMBL" id="MU797203">
    <property type="protein sequence ID" value="KAJ3803606.1"/>
    <property type="molecule type" value="Genomic_DNA"/>
</dbReference>
<evidence type="ECO:0000313" key="1">
    <source>
        <dbReference type="EMBL" id="KAJ3803606.1"/>
    </source>
</evidence>
<comment type="caution">
    <text evidence="1">The sequence shown here is derived from an EMBL/GenBank/DDBJ whole genome shotgun (WGS) entry which is preliminary data.</text>
</comment>
<keyword evidence="2" id="KW-1185">Reference proteome</keyword>
<organism evidence="1 2">
    <name type="scientific">Lentinula aff. lateritia</name>
    <dbReference type="NCBI Taxonomy" id="2804960"/>
    <lineage>
        <taxon>Eukaryota</taxon>
        <taxon>Fungi</taxon>
        <taxon>Dikarya</taxon>
        <taxon>Basidiomycota</taxon>
        <taxon>Agaricomycotina</taxon>
        <taxon>Agaricomycetes</taxon>
        <taxon>Agaricomycetidae</taxon>
        <taxon>Agaricales</taxon>
        <taxon>Marasmiineae</taxon>
        <taxon>Omphalotaceae</taxon>
        <taxon>Lentinula</taxon>
    </lineage>
</organism>
<gene>
    <name evidence="1" type="ORF">F5876DRAFT_71312</name>
</gene>
<proteinExistence type="predicted"/>
<evidence type="ECO:0000313" key="2">
    <source>
        <dbReference type="Proteomes" id="UP001163835"/>
    </source>
</evidence>
<name>A0ACC1TFW9_9AGAR</name>
<feature type="non-terminal residue" evidence="1">
    <location>
        <position position="261"/>
    </location>
</feature>
<reference evidence="1" key="1">
    <citation type="submission" date="2022-09" db="EMBL/GenBank/DDBJ databases">
        <title>A Global Phylogenomic Analysis of the Shiitake Genus Lentinula.</title>
        <authorList>
            <consortium name="DOE Joint Genome Institute"/>
            <person name="Sierra-Patev S."/>
            <person name="Min B."/>
            <person name="Naranjo-Ortiz M."/>
            <person name="Looney B."/>
            <person name="Konkel Z."/>
            <person name="Slot J.C."/>
            <person name="Sakamoto Y."/>
            <person name="Steenwyk J.L."/>
            <person name="Rokas A."/>
            <person name="Carro J."/>
            <person name="Camarero S."/>
            <person name="Ferreira P."/>
            <person name="Molpeceres G."/>
            <person name="Ruiz-Duenas F.J."/>
            <person name="Serrano A."/>
            <person name="Henrissat B."/>
            <person name="Drula E."/>
            <person name="Hughes K.W."/>
            <person name="Mata J.L."/>
            <person name="Ishikawa N.K."/>
            <person name="Vargas-Isla R."/>
            <person name="Ushijima S."/>
            <person name="Smith C.A."/>
            <person name="Ahrendt S."/>
            <person name="Andreopoulos W."/>
            <person name="He G."/>
            <person name="Labutti K."/>
            <person name="Lipzen A."/>
            <person name="Ng V."/>
            <person name="Riley R."/>
            <person name="Sandor L."/>
            <person name="Barry K."/>
            <person name="Martinez A.T."/>
            <person name="Xiao Y."/>
            <person name="Gibbons J.G."/>
            <person name="Terashima K."/>
            <person name="Grigoriev I.V."/>
            <person name="Hibbett D.S."/>
        </authorList>
    </citation>
    <scope>NUCLEOTIDE SEQUENCE</scope>
    <source>
        <strain evidence="1">TMI1499</strain>
    </source>
</reference>
<accession>A0ACC1TFW9</accession>
<dbReference type="Proteomes" id="UP001163835">
    <property type="component" value="Unassembled WGS sequence"/>
</dbReference>